<evidence type="ECO:0000313" key="3">
    <source>
        <dbReference type="Proteomes" id="UP000077852"/>
    </source>
</evidence>
<dbReference type="RefSeq" id="WP_081265828.1">
    <property type="nucleotide sequence ID" value="NZ_LVHG01000002.1"/>
</dbReference>
<proteinExistence type="predicted"/>
<feature type="signal peptide" evidence="1">
    <location>
        <begin position="1"/>
        <end position="19"/>
    </location>
</feature>
<keyword evidence="1" id="KW-0732">Signal</keyword>
<organism evidence="2 3">
    <name type="scientific">Variovorax paradoxus</name>
    <dbReference type="NCBI Taxonomy" id="34073"/>
    <lineage>
        <taxon>Bacteria</taxon>
        <taxon>Pseudomonadati</taxon>
        <taxon>Pseudomonadota</taxon>
        <taxon>Betaproteobacteria</taxon>
        <taxon>Burkholderiales</taxon>
        <taxon>Comamonadaceae</taxon>
        <taxon>Variovorax</taxon>
    </lineage>
</organism>
<protein>
    <submittedName>
        <fullName evidence="2">Uncharacterized protein</fullName>
    </submittedName>
</protein>
<dbReference type="AlphaFoldDB" id="A0AA91DTG7"/>
<accession>A0AA91DTG7</accession>
<reference evidence="2 3" key="1">
    <citation type="submission" date="2016-03" db="EMBL/GenBank/DDBJ databases">
        <title>Genome sequence of Variovorax paradoxus KB5.</title>
        <authorList>
            <person name="Jeong H."/>
            <person name="Hong C.E."/>
            <person name="Jo S.H."/>
            <person name="Park J.M."/>
        </authorList>
    </citation>
    <scope>NUCLEOTIDE SEQUENCE [LARGE SCALE GENOMIC DNA]</scope>
    <source>
        <strain evidence="2 3">KB5</strain>
    </source>
</reference>
<feature type="chain" id="PRO_5041688294" evidence="1">
    <location>
        <begin position="20"/>
        <end position="144"/>
    </location>
</feature>
<gene>
    <name evidence="2" type="ORF">A3K87_05455</name>
</gene>
<name>A0AA91DTG7_VARPD</name>
<comment type="caution">
    <text evidence="2">The sequence shown here is derived from an EMBL/GenBank/DDBJ whole genome shotgun (WGS) entry which is preliminary data.</text>
</comment>
<dbReference type="EMBL" id="LVHG01000002">
    <property type="protein sequence ID" value="OAK66984.1"/>
    <property type="molecule type" value="Genomic_DNA"/>
</dbReference>
<evidence type="ECO:0000313" key="2">
    <source>
        <dbReference type="EMBL" id="OAK66984.1"/>
    </source>
</evidence>
<evidence type="ECO:0000256" key="1">
    <source>
        <dbReference type="SAM" id="SignalP"/>
    </source>
</evidence>
<dbReference type="Proteomes" id="UP000077852">
    <property type="component" value="Unassembled WGS sequence"/>
</dbReference>
<sequence>MNNIRLALAGLLLPLSALAASGDAPVSVDYRCLTESSAQSIRLEWRVFSDPNSNWSGGYVRYKGSSRVITIVPVKNEVGDKPEGRPWEYITTWAEIVDGRIAGQYVVTTQGANVYGFGYKNLRSGKQYSFSQDLGSDDGRKCSW</sequence>